<keyword evidence="7" id="KW-1185">Reference proteome</keyword>
<dbReference type="PANTHER" id="PTHR43424:SF1">
    <property type="entry name" value="LOCUS PUTATIVE PROTEIN 1-RELATED"/>
    <property type="match status" value="1"/>
</dbReference>
<keyword evidence="2 5" id="KW-0812">Transmembrane</keyword>
<keyword evidence="4 5" id="KW-0472">Membrane</keyword>
<protein>
    <submittedName>
        <fullName evidence="6">Oligosaccharide flippase family protein</fullName>
    </submittedName>
</protein>
<dbReference type="PANTHER" id="PTHR43424">
    <property type="entry name" value="LOCUS PUTATIVE PROTEIN 1-RELATED"/>
    <property type="match status" value="1"/>
</dbReference>
<evidence type="ECO:0000256" key="2">
    <source>
        <dbReference type="ARBA" id="ARBA00022692"/>
    </source>
</evidence>
<comment type="subcellular location">
    <subcellularLocation>
        <location evidence="1">Membrane</location>
        <topology evidence="1">Multi-pass membrane protein</topology>
    </subcellularLocation>
</comment>
<evidence type="ECO:0000256" key="5">
    <source>
        <dbReference type="SAM" id="Phobius"/>
    </source>
</evidence>
<feature type="transmembrane region" description="Helical" evidence="5">
    <location>
        <begin position="7"/>
        <end position="30"/>
    </location>
</feature>
<gene>
    <name evidence="6" type="ORF">NMU03_10615</name>
</gene>
<dbReference type="InterPro" id="IPR052556">
    <property type="entry name" value="PolySynth_Transporter"/>
</dbReference>
<dbReference type="Pfam" id="PF01943">
    <property type="entry name" value="Polysacc_synt"/>
    <property type="match status" value="1"/>
</dbReference>
<feature type="transmembrane region" description="Helical" evidence="5">
    <location>
        <begin position="209"/>
        <end position="233"/>
    </location>
</feature>
<name>A0ABY5HYL3_9FIRM</name>
<keyword evidence="3 5" id="KW-1133">Transmembrane helix</keyword>
<sequence>MKKKITVNYIFNLSYQILVIILPLITTPYVSRILGPDGIGTYSYITSIVTYFILFGCIGLNLYGQREIAYYQNDKEKRSRAFFEILLLKMCTMTISIIVFIMTIQIMDKYKILFYIQVIDLFANMLDITYFYQGIEDFKKIVIRNVFVKILGIICIFLFVKEKSDLPLYAFIYSLSLLLGNLSMWVTIHKYICSVPLHSLQIKKHIKPTLILFFPQIAISIYTVLDRFMIGLITNNTTQIGYYEQAQKIVKLALTLVTSLSTVMLPRIANLYVQEDQKNYSLYRKFINLYIFNCFSYNVWINWNFV</sequence>
<feature type="transmembrane region" description="Helical" evidence="5">
    <location>
        <begin position="42"/>
        <end position="64"/>
    </location>
</feature>
<dbReference type="InterPro" id="IPR002797">
    <property type="entry name" value="Polysacc_synth"/>
</dbReference>
<feature type="transmembrane region" description="Helical" evidence="5">
    <location>
        <begin position="112"/>
        <end position="132"/>
    </location>
</feature>
<feature type="transmembrane region" description="Helical" evidence="5">
    <location>
        <begin position="253"/>
        <end position="273"/>
    </location>
</feature>
<evidence type="ECO:0000313" key="7">
    <source>
        <dbReference type="Proteomes" id="UP001060112"/>
    </source>
</evidence>
<dbReference type="Proteomes" id="UP001060112">
    <property type="component" value="Chromosome"/>
</dbReference>
<feature type="transmembrane region" description="Helical" evidence="5">
    <location>
        <begin position="141"/>
        <end position="160"/>
    </location>
</feature>
<feature type="transmembrane region" description="Helical" evidence="5">
    <location>
        <begin position="166"/>
        <end position="188"/>
    </location>
</feature>
<evidence type="ECO:0000256" key="4">
    <source>
        <dbReference type="ARBA" id="ARBA00023136"/>
    </source>
</evidence>
<evidence type="ECO:0000313" key="6">
    <source>
        <dbReference type="EMBL" id="UTY38139.1"/>
    </source>
</evidence>
<feature type="transmembrane region" description="Helical" evidence="5">
    <location>
        <begin position="285"/>
        <end position="303"/>
    </location>
</feature>
<reference evidence="6" key="1">
    <citation type="submission" date="2022-07" db="EMBL/GenBank/DDBJ databases">
        <title>Faecal culturing of patients with breast cancer.</title>
        <authorList>
            <person name="Teng N.M.Y."/>
            <person name="Kiu R."/>
            <person name="Evans R."/>
            <person name="Baker D.J."/>
            <person name="Zenner C."/>
            <person name="Robinson S.D."/>
            <person name="Hall L.J."/>
        </authorList>
    </citation>
    <scope>NUCLEOTIDE SEQUENCE</scope>
    <source>
        <strain evidence="6">LH1062</strain>
    </source>
</reference>
<dbReference type="EMBL" id="CP101620">
    <property type="protein sequence ID" value="UTY38139.1"/>
    <property type="molecule type" value="Genomic_DNA"/>
</dbReference>
<proteinExistence type="predicted"/>
<accession>A0ABY5HYL3</accession>
<dbReference type="RefSeq" id="WP_290138263.1">
    <property type="nucleotide sequence ID" value="NZ_CP101620.1"/>
</dbReference>
<evidence type="ECO:0000256" key="1">
    <source>
        <dbReference type="ARBA" id="ARBA00004141"/>
    </source>
</evidence>
<organism evidence="6 7">
    <name type="scientific">Allocoprobacillus halotolerans</name>
    <dbReference type="NCBI Taxonomy" id="2944914"/>
    <lineage>
        <taxon>Bacteria</taxon>
        <taxon>Bacillati</taxon>
        <taxon>Bacillota</taxon>
        <taxon>Erysipelotrichia</taxon>
        <taxon>Erysipelotrichales</taxon>
        <taxon>Erysipelotrichaceae</taxon>
        <taxon>Allocoprobacillus</taxon>
    </lineage>
</organism>
<evidence type="ECO:0000256" key="3">
    <source>
        <dbReference type="ARBA" id="ARBA00022989"/>
    </source>
</evidence>
<feature type="transmembrane region" description="Helical" evidence="5">
    <location>
        <begin position="85"/>
        <end position="106"/>
    </location>
</feature>